<sequence>MALALWAAAPSQPAWSKAGGVFLENLTWTEVRDDLRAGKTTIIIPVGGTEQSGPHIALGKHNARARVLAGKIATALGNALVAPVIAYVPEGSITPPAAHMRFAGTISISDDTFKSLLSSAARSFRQHGFTDIVLIGDHGGYQSQLKAVATRLNREWAGTRTRAHYIAEYYKAADIDFPKILRDKGYTDKQIGVHAGLADTSLTMALDAGLVEQENTARAAREGKAAGVDGDPRASSAALGQLGVDLIVAKTVAAIRSAQNEQR</sequence>
<reference evidence="6 7" key="1">
    <citation type="submission" date="2018-06" db="EMBL/GenBank/DDBJ databases">
        <title>Genomic Encyclopedia of Type Strains, Phase IV (KMG-IV): sequencing the most valuable type-strain genomes for metagenomic binning, comparative biology and taxonomic classification.</title>
        <authorList>
            <person name="Goeker M."/>
        </authorList>
    </citation>
    <scope>NUCLEOTIDE SEQUENCE [LARGE SCALE GENOMIC DNA]</scope>
    <source>
        <strain evidence="6 7">DSM 25520</strain>
    </source>
</reference>
<organism evidence="6 7">
    <name type="scientific">Eoetvoesiella caeni</name>
    <dbReference type="NCBI Taxonomy" id="645616"/>
    <lineage>
        <taxon>Bacteria</taxon>
        <taxon>Pseudomonadati</taxon>
        <taxon>Pseudomonadota</taxon>
        <taxon>Betaproteobacteria</taxon>
        <taxon>Burkholderiales</taxon>
        <taxon>Alcaligenaceae</taxon>
        <taxon>Eoetvoesiella</taxon>
    </lineage>
</organism>
<keyword evidence="2" id="KW-0479">Metal-binding</keyword>
<dbReference type="EMBL" id="QNRQ01000015">
    <property type="protein sequence ID" value="RBP35799.1"/>
    <property type="molecule type" value="Genomic_DNA"/>
</dbReference>
<evidence type="ECO:0000256" key="1">
    <source>
        <dbReference type="ARBA" id="ARBA00001947"/>
    </source>
</evidence>
<protein>
    <submittedName>
        <fullName evidence="6">Creatinine amidohydrolase/Fe(II)-dependent formamide hydrolase-like protein</fullName>
    </submittedName>
</protein>
<dbReference type="SUPFAM" id="SSF102215">
    <property type="entry name" value="Creatininase"/>
    <property type="match status" value="1"/>
</dbReference>
<evidence type="ECO:0000256" key="4">
    <source>
        <dbReference type="ARBA" id="ARBA00022833"/>
    </source>
</evidence>
<dbReference type="OrthoDB" id="9801445at2"/>
<dbReference type="GO" id="GO:0016811">
    <property type="term" value="F:hydrolase activity, acting on carbon-nitrogen (but not peptide) bonds, in linear amides"/>
    <property type="evidence" value="ECO:0007669"/>
    <property type="project" value="TreeGrafter"/>
</dbReference>
<evidence type="ECO:0000313" key="7">
    <source>
        <dbReference type="Proteomes" id="UP000253628"/>
    </source>
</evidence>
<evidence type="ECO:0000256" key="2">
    <source>
        <dbReference type="ARBA" id="ARBA00022723"/>
    </source>
</evidence>
<dbReference type="AlphaFoldDB" id="A0A366H3C8"/>
<dbReference type="Gene3D" id="3.40.50.10310">
    <property type="entry name" value="Creatininase"/>
    <property type="match status" value="1"/>
</dbReference>
<dbReference type="PANTHER" id="PTHR35005">
    <property type="entry name" value="3-DEHYDRO-SCYLLO-INOSOSE HYDROLASE"/>
    <property type="match status" value="1"/>
</dbReference>
<dbReference type="Proteomes" id="UP000253628">
    <property type="component" value="Unassembled WGS sequence"/>
</dbReference>
<comment type="similarity">
    <text evidence="5">Belongs to the creatininase superfamily.</text>
</comment>
<evidence type="ECO:0000313" key="6">
    <source>
        <dbReference type="EMBL" id="RBP35799.1"/>
    </source>
</evidence>
<comment type="caution">
    <text evidence="6">The sequence shown here is derived from an EMBL/GenBank/DDBJ whole genome shotgun (WGS) entry which is preliminary data.</text>
</comment>
<keyword evidence="7" id="KW-1185">Reference proteome</keyword>
<dbReference type="InterPro" id="IPR003785">
    <property type="entry name" value="Creatininase/forma_Hydrolase"/>
</dbReference>
<dbReference type="GO" id="GO:0009231">
    <property type="term" value="P:riboflavin biosynthetic process"/>
    <property type="evidence" value="ECO:0007669"/>
    <property type="project" value="TreeGrafter"/>
</dbReference>
<dbReference type="InterPro" id="IPR024087">
    <property type="entry name" value="Creatininase-like_sf"/>
</dbReference>
<evidence type="ECO:0000256" key="5">
    <source>
        <dbReference type="ARBA" id="ARBA00024029"/>
    </source>
</evidence>
<dbReference type="Pfam" id="PF02633">
    <property type="entry name" value="Creatininase"/>
    <property type="match status" value="1"/>
</dbReference>
<keyword evidence="3 6" id="KW-0378">Hydrolase</keyword>
<comment type="cofactor">
    <cofactor evidence="1">
        <name>Zn(2+)</name>
        <dbReference type="ChEBI" id="CHEBI:29105"/>
    </cofactor>
</comment>
<keyword evidence="4" id="KW-0862">Zinc</keyword>
<dbReference type="PANTHER" id="PTHR35005:SF1">
    <property type="entry name" value="2-AMINO-5-FORMYLAMINO-6-RIBOSYLAMINOPYRIMIDIN-4(3H)-ONE 5'-MONOPHOSPHATE DEFORMYLASE"/>
    <property type="match status" value="1"/>
</dbReference>
<name>A0A366H3C8_9BURK</name>
<dbReference type="GO" id="GO:0046872">
    <property type="term" value="F:metal ion binding"/>
    <property type="evidence" value="ECO:0007669"/>
    <property type="project" value="UniProtKB-KW"/>
</dbReference>
<gene>
    <name evidence="6" type="ORF">DFR37_11573</name>
</gene>
<evidence type="ECO:0000256" key="3">
    <source>
        <dbReference type="ARBA" id="ARBA00022801"/>
    </source>
</evidence>
<proteinExistence type="inferred from homology"/>
<accession>A0A366H3C8</accession>